<evidence type="ECO:0000256" key="10">
    <source>
        <dbReference type="SAM" id="Phobius"/>
    </source>
</evidence>
<proteinExistence type="inferred from homology"/>
<evidence type="ECO:0000256" key="6">
    <source>
        <dbReference type="ARBA" id="ARBA00023170"/>
    </source>
</evidence>
<dbReference type="EMBL" id="UYJE01003623">
    <property type="protein sequence ID" value="VDI20884.1"/>
    <property type="molecule type" value="Genomic_DNA"/>
</dbReference>
<keyword evidence="5 10" id="KW-0472">Membrane</keyword>
<evidence type="ECO:0000256" key="1">
    <source>
        <dbReference type="ARBA" id="ARBA00004141"/>
    </source>
</evidence>
<evidence type="ECO:0000256" key="8">
    <source>
        <dbReference type="RuleBase" id="RU000688"/>
    </source>
</evidence>
<feature type="domain" description="G-protein coupled receptors family 1 profile" evidence="11">
    <location>
        <begin position="43"/>
        <end position="307"/>
    </location>
</feature>
<dbReference type="InterPro" id="IPR017452">
    <property type="entry name" value="GPCR_Rhodpsn_7TM"/>
</dbReference>
<organism evidence="12 13">
    <name type="scientific">Mytilus galloprovincialis</name>
    <name type="common">Mediterranean mussel</name>
    <dbReference type="NCBI Taxonomy" id="29158"/>
    <lineage>
        <taxon>Eukaryota</taxon>
        <taxon>Metazoa</taxon>
        <taxon>Spiralia</taxon>
        <taxon>Lophotrochozoa</taxon>
        <taxon>Mollusca</taxon>
        <taxon>Bivalvia</taxon>
        <taxon>Autobranchia</taxon>
        <taxon>Pteriomorphia</taxon>
        <taxon>Mytilida</taxon>
        <taxon>Mytiloidea</taxon>
        <taxon>Mytilidae</taxon>
        <taxon>Mytilinae</taxon>
        <taxon>Mytilus</taxon>
    </lineage>
</organism>
<feature type="transmembrane region" description="Helical" evidence="10">
    <location>
        <begin position="32"/>
        <end position="53"/>
    </location>
</feature>
<dbReference type="GO" id="GO:0016020">
    <property type="term" value="C:membrane"/>
    <property type="evidence" value="ECO:0007669"/>
    <property type="project" value="UniProtKB-SubCell"/>
</dbReference>
<dbReference type="PROSITE" id="PS00237">
    <property type="entry name" value="G_PROTEIN_RECEP_F1_1"/>
    <property type="match status" value="1"/>
</dbReference>
<feature type="transmembrane region" description="Helical" evidence="10">
    <location>
        <begin position="251"/>
        <end position="275"/>
    </location>
</feature>
<keyword evidence="4 8" id="KW-0297">G-protein coupled receptor</keyword>
<accession>A0A8B6DK45</accession>
<evidence type="ECO:0000313" key="13">
    <source>
        <dbReference type="Proteomes" id="UP000596742"/>
    </source>
</evidence>
<comment type="caution">
    <text evidence="12">The sequence shown here is derived from an EMBL/GenBank/DDBJ whole genome shotgun (WGS) entry which is preliminary data.</text>
</comment>
<evidence type="ECO:0000256" key="9">
    <source>
        <dbReference type="SAM" id="MobiDB-lite"/>
    </source>
</evidence>
<comment type="subcellular location">
    <subcellularLocation>
        <location evidence="1">Membrane</location>
        <topology evidence="1">Multi-pass membrane protein</topology>
    </subcellularLocation>
</comment>
<dbReference type="PROSITE" id="PS50262">
    <property type="entry name" value="G_PROTEIN_RECEP_F1_2"/>
    <property type="match status" value="1"/>
</dbReference>
<feature type="transmembrane region" description="Helical" evidence="10">
    <location>
        <begin position="191"/>
        <end position="216"/>
    </location>
</feature>
<feature type="transmembrane region" description="Helical" evidence="10">
    <location>
        <begin position="65"/>
        <end position="89"/>
    </location>
</feature>
<feature type="compositionally biased region" description="Polar residues" evidence="9">
    <location>
        <begin position="341"/>
        <end position="366"/>
    </location>
</feature>
<dbReference type="SUPFAM" id="SSF81321">
    <property type="entry name" value="Family A G protein-coupled receptor-like"/>
    <property type="match status" value="1"/>
</dbReference>
<name>A0A8B6DK45_MYTGA</name>
<evidence type="ECO:0000256" key="2">
    <source>
        <dbReference type="ARBA" id="ARBA00022692"/>
    </source>
</evidence>
<dbReference type="OrthoDB" id="2105199at2759"/>
<dbReference type="PRINTS" id="PR00237">
    <property type="entry name" value="GPCRRHODOPSN"/>
</dbReference>
<evidence type="ECO:0000259" key="11">
    <source>
        <dbReference type="PROSITE" id="PS50262"/>
    </source>
</evidence>
<keyword evidence="13" id="KW-1185">Reference proteome</keyword>
<keyword evidence="2 8" id="KW-0812">Transmembrane</keyword>
<dbReference type="AlphaFoldDB" id="A0A8B6DK45"/>
<feature type="transmembrane region" description="Helical" evidence="10">
    <location>
        <begin position="287"/>
        <end position="308"/>
    </location>
</feature>
<keyword evidence="7 8" id="KW-0807">Transducer</keyword>
<evidence type="ECO:0000256" key="7">
    <source>
        <dbReference type="ARBA" id="ARBA00023224"/>
    </source>
</evidence>
<dbReference type="Pfam" id="PF00001">
    <property type="entry name" value="7tm_1"/>
    <property type="match status" value="1"/>
</dbReference>
<evidence type="ECO:0000313" key="12">
    <source>
        <dbReference type="EMBL" id="VDI20884.1"/>
    </source>
</evidence>
<feature type="region of interest" description="Disordered" evidence="9">
    <location>
        <begin position="341"/>
        <end position="373"/>
    </location>
</feature>
<evidence type="ECO:0000256" key="4">
    <source>
        <dbReference type="ARBA" id="ARBA00023040"/>
    </source>
</evidence>
<evidence type="ECO:0000256" key="5">
    <source>
        <dbReference type="ARBA" id="ARBA00023136"/>
    </source>
</evidence>
<evidence type="ECO:0000256" key="3">
    <source>
        <dbReference type="ARBA" id="ARBA00022989"/>
    </source>
</evidence>
<feature type="transmembrane region" description="Helical" evidence="10">
    <location>
        <begin position="101"/>
        <end position="123"/>
    </location>
</feature>
<dbReference type="Gene3D" id="1.20.1070.10">
    <property type="entry name" value="Rhodopsin 7-helix transmembrane proteins"/>
    <property type="match status" value="1"/>
</dbReference>
<dbReference type="PANTHER" id="PTHR24240">
    <property type="entry name" value="OPSIN"/>
    <property type="match status" value="1"/>
</dbReference>
<dbReference type="InterPro" id="IPR050125">
    <property type="entry name" value="GPCR_opsins"/>
</dbReference>
<keyword evidence="6 8" id="KW-0675">Receptor</keyword>
<reference evidence="12" key="1">
    <citation type="submission" date="2018-11" db="EMBL/GenBank/DDBJ databases">
        <authorList>
            <person name="Alioto T."/>
            <person name="Alioto T."/>
        </authorList>
    </citation>
    <scope>NUCLEOTIDE SEQUENCE</scope>
</reference>
<dbReference type="Proteomes" id="UP000596742">
    <property type="component" value="Unassembled WGS sequence"/>
</dbReference>
<feature type="transmembrane region" description="Helical" evidence="10">
    <location>
        <begin position="143"/>
        <end position="163"/>
    </location>
</feature>
<gene>
    <name evidence="12" type="ORF">MGAL_10B064645</name>
</gene>
<protein>
    <recommendedName>
        <fullName evidence="11">G-protein coupled receptors family 1 profile domain-containing protein</fullName>
    </recommendedName>
</protein>
<dbReference type="SMART" id="SM01381">
    <property type="entry name" value="7TM_GPCR_Srsx"/>
    <property type="match status" value="1"/>
</dbReference>
<dbReference type="GO" id="GO:0004930">
    <property type="term" value="F:G protein-coupled receptor activity"/>
    <property type="evidence" value="ECO:0007669"/>
    <property type="project" value="UniProtKB-KW"/>
</dbReference>
<comment type="similarity">
    <text evidence="8">Belongs to the G-protein coupled receptor 1 family.</text>
</comment>
<dbReference type="InterPro" id="IPR000276">
    <property type="entry name" value="GPCR_Rhodpsn"/>
</dbReference>
<keyword evidence="3 10" id="KW-1133">Transmembrane helix</keyword>
<sequence length="373" mass="42119">MPNNTTLISINSHHDIIAAQTPSWFHFTSGVILLNTTVVSIVSNGFVIFALLLKDRKLQTRTTVYIIAICCLNLLMATFGTPMVVISCFNKLWLFGKSGCTYYGFLMSFGGLASIFLLTMISIDRYIYVVKHNLSKHQSTMPIIITITVCFFMTFGFTISPLIGWNQYTYAGVGTSCAIDLTGEKNNGQSFVLVLCVIYFALPVSVMIFAYGSVYAKVLKDSKAKLGYSRRKDVALQRKEFRKKLSMEQELAITVIINICFFLMCYTPYACVLLWKVLSKDAEIDPIVMAIPNMITKIAGVFTPFVFLSKNDVFREHMLNIYPCFRPRNVVHTRESIEQTTMTSVQNIDETTNVHPSNTKQGNNSKQPDDRKF</sequence>